<dbReference type="Gene3D" id="3.10.450.50">
    <property type="match status" value="1"/>
</dbReference>
<dbReference type="EMBL" id="FQYP01000001">
    <property type="protein sequence ID" value="SHI37152.1"/>
    <property type="molecule type" value="Genomic_DNA"/>
</dbReference>
<dbReference type="STRING" id="570521.SAMN04488508_101349"/>
<evidence type="ECO:0008006" key="3">
    <source>
        <dbReference type="Google" id="ProtNLM"/>
    </source>
</evidence>
<protein>
    <recommendedName>
        <fullName evidence="3">SnoaL-like domain-containing protein</fullName>
    </recommendedName>
</protein>
<organism evidence="1 2">
    <name type="scientific">Aquimarina spongiae</name>
    <dbReference type="NCBI Taxonomy" id="570521"/>
    <lineage>
        <taxon>Bacteria</taxon>
        <taxon>Pseudomonadati</taxon>
        <taxon>Bacteroidota</taxon>
        <taxon>Flavobacteriia</taxon>
        <taxon>Flavobacteriales</taxon>
        <taxon>Flavobacteriaceae</taxon>
        <taxon>Aquimarina</taxon>
    </lineage>
</organism>
<evidence type="ECO:0000313" key="1">
    <source>
        <dbReference type="EMBL" id="SHI37152.1"/>
    </source>
</evidence>
<dbReference type="AlphaFoldDB" id="A0A1M6AL11"/>
<gene>
    <name evidence="1" type="ORF">SAMN04488508_101349</name>
</gene>
<proteinExistence type="predicted"/>
<evidence type="ECO:0000313" key="2">
    <source>
        <dbReference type="Proteomes" id="UP000184432"/>
    </source>
</evidence>
<dbReference type="PANTHER" id="PTHR34003:SF2">
    <property type="entry name" value="SNOAL-LIKE DOMAIN-CONTAINING PROTEIN"/>
    <property type="match status" value="1"/>
</dbReference>
<dbReference type="RefSeq" id="WP_073312995.1">
    <property type="nucleotide sequence ID" value="NZ_FQYP01000001.1"/>
</dbReference>
<dbReference type="OrthoDB" id="336094at2"/>
<keyword evidence="2" id="KW-1185">Reference proteome</keyword>
<sequence>MNNSTTKEQTIKENVNAVLNLLSEGKFLDAMNEYLADDVILREGNNEPKVGKEFCIRQEEELLATVTAFHGYEVVSGPAVKGDTSFYEAVMKFDTADGQKHTFEQVVRTKWNDAGKIIEERYYHS</sequence>
<dbReference type="InterPro" id="IPR032710">
    <property type="entry name" value="NTF2-like_dom_sf"/>
</dbReference>
<name>A0A1M6AL11_9FLAO</name>
<dbReference type="Proteomes" id="UP000184432">
    <property type="component" value="Unassembled WGS sequence"/>
</dbReference>
<accession>A0A1M6AL11</accession>
<reference evidence="2" key="1">
    <citation type="submission" date="2016-11" db="EMBL/GenBank/DDBJ databases">
        <authorList>
            <person name="Varghese N."/>
            <person name="Submissions S."/>
        </authorList>
    </citation>
    <scope>NUCLEOTIDE SEQUENCE [LARGE SCALE GENOMIC DNA]</scope>
    <source>
        <strain evidence="2">DSM 22623</strain>
    </source>
</reference>
<dbReference type="SUPFAM" id="SSF54427">
    <property type="entry name" value="NTF2-like"/>
    <property type="match status" value="1"/>
</dbReference>
<dbReference type="PANTHER" id="PTHR34003">
    <property type="entry name" value="BLL2395 PROTEIN"/>
    <property type="match status" value="1"/>
</dbReference>